<proteinExistence type="predicted"/>
<evidence type="ECO:0000313" key="2">
    <source>
        <dbReference type="Proteomes" id="UP000183832"/>
    </source>
</evidence>
<organism evidence="1 2">
    <name type="scientific">Clunio marinus</name>
    <dbReference type="NCBI Taxonomy" id="568069"/>
    <lineage>
        <taxon>Eukaryota</taxon>
        <taxon>Metazoa</taxon>
        <taxon>Ecdysozoa</taxon>
        <taxon>Arthropoda</taxon>
        <taxon>Hexapoda</taxon>
        <taxon>Insecta</taxon>
        <taxon>Pterygota</taxon>
        <taxon>Neoptera</taxon>
        <taxon>Endopterygota</taxon>
        <taxon>Diptera</taxon>
        <taxon>Nematocera</taxon>
        <taxon>Chironomoidea</taxon>
        <taxon>Chironomidae</taxon>
        <taxon>Clunio</taxon>
    </lineage>
</organism>
<keyword evidence="2" id="KW-1185">Reference proteome</keyword>
<dbReference type="AlphaFoldDB" id="A0A1J1IEZ0"/>
<accession>A0A1J1IEZ0</accession>
<dbReference type="EMBL" id="CVRI01000045">
    <property type="protein sequence ID" value="CRK97009.1"/>
    <property type="molecule type" value="Genomic_DNA"/>
</dbReference>
<sequence length="122" mass="13899">MSEHLISLSKLFSELRQMSFARNSNVTISLKGHDAKQEAFQKVIHDMKSQFQNIKDGNQEDLTLKQDAFQLNKYFNFTFKLSTANCVEFYGIAINLFGISETFSLLLLINQQANSSTHSCPL</sequence>
<evidence type="ECO:0000313" key="1">
    <source>
        <dbReference type="EMBL" id="CRK97009.1"/>
    </source>
</evidence>
<protein>
    <submittedName>
        <fullName evidence="1">CLUMA_CG010360, isoform A</fullName>
    </submittedName>
</protein>
<dbReference type="Proteomes" id="UP000183832">
    <property type="component" value="Unassembled WGS sequence"/>
</dbReference>
<reference evidence="1 2" key="1">
    <citation type="submission" date="2015-04" db="EMBL/GenBank/DDBJ databases">
        <authorList>
            <person name="Syromyatnikov M.Y."/>
            <person name="Popov V.N."/>
        </authorList>
    </citation>
    <scope>NUCLEOTIDE SEQUENCE [LARGE SCALE GENOMIC DNA]</scope>
</reference>
<name>A0A1J1IEZ0_9DIPT</name>
<gene>
    <name evidence="1" type="ORF">CLUMA_CG010360</name>
</gene>